<keyword evidence="2" id="KW-1185">Reference proteome</keyword>
<evidence type="ECO:0000313" key="1">
    <source>
        <dbReference type="EMBL" id="ORY32094.1"/>
    </source>
</evidence>
<sequence length="148" mass="16455">MTTAAGPSKAALYTTHLRNDLFPAIQAAREGIARLEWDISEYKDVISRLANVRLRSTTEPEETLTELGGGIWVDARIQDTSSVTLDIGLDIHMELSVQDAIAYSTKRISVLEKKKDVLTKRMEGLEWQVEQFNGAIAQADNGVHESVR</sequence>
<comment type="caution">
    <text evidence="1">The sequence shown here is derived from an EMBL/GenBank/DDBJ whole genome shotgun (WGS) entry which is preliminary data.</text>
</comment>
<evidence type="ECO:0000313" key="2">
    <source>
        <dbReference type="Proteomes" id="UP000193986"/>
    </source>
</evidence>
<dbReference type="InParanoid" id="A0A1Y2BBH0"/>
<dbReference type="Pfam" id="PF02996">
    <property type="entry name" value="Prefoldin"/>
    <property type="match status" value="1"/>
</dbReference>
<protein>
    <submittedName>
        <fullName evidence="1">Prefoldin subunit-domain-containing protein</fullName>
    </submittedName>
</protein>
<dbReference type="AlphaFoldDB" id="A0A1Y2BBH0"/>
<name>A0A1Y2BBH0_9TREE</name>
<dbReference type="NCBIfam" id="TIGR00293">
    <property type="entry name" value="prefoldin subunit alpha"/>
    <property type="match status" value="1"/>
</dbReference>
<dbReference type="Proteomes" id="UP000193986">
    <property type="component" value="Unassembled WGS sequence"/>
</dbReference>
<dbReference type="InterPro" id="IPR004127">
    <property type="entry name" value="Prefoldin_subunit_alpha"/>
</dbReference>
<reference evidence="1 2" key="1">
    <citation type="submission" date="2016-07" db="EMBL/GenBank/DDBJ databases">
        <title>Pervasive Adenine N6-methylation of Active Genes in Fungi.</title>
        <authorList>
            <consortium name="DOE Joint Genome Institute"/>
            <person name="Mondo S.J."/>
            <person name="Dannebaum R.O."/>
            <person name="Kuo R.C."/>
            <person name="Labutti K."/>
            <person name="Haridas S."/>
            <person name="Kuo A."/>
            <person name="Salamov A."/>
            <person name="Ahrendt S.R."/>
            <person name="Lipzen A."/>
            <person name="Sullivan W."/>
            <person name="Andreopoulos W.B."/>
            <person name="Clum A."/>
            <person name="Lindquist E."/>
            <person name="Daum C."/>
            <person name="Ramamoorthy G.K."/>
            <person name="Gryganskyi A."/>
            <person name="Culley D."/>
            <person name="Magnuson J.K."/>
            <person name="James T.Y."/>
            <person name="O'Malley M.A."/>
            <person name="Stajich J.E."/>
            <person name="Spatafora J.W."/>
            <person name="Visel A."/>
            <person name="Grigoriev I.V."/>
        </authorList>
    </citation>
    <scope>NUCLEOTIDE SEQUENCE [LARGE SCALE GENOMIC DNA]</scope>
    <source>
        <strain evidence="1 2">68-887.2</strain>
    </source>
</reference>
<dbReference type="InterPro" id="IPR009053">
    <property type="entry name" value="Prefoldin"/>
</dbReference>
<proteinExistence type="predicted"/>
<dbReference type="STRING" id="71784.A0A1Y2BBH0"/>
<dbReference type="OrthoDB" id="433124at2759"/>
<dbReference type="SUPFAM" id="SSF46579">
    <property type="entry name" value="Prefoldin"/>
    <property type="match status" value="1"/>
</dbReference>
<gene>
    <name evidence="1" type="ORF">BCR39DRAFT_58804</name>
</gene>
<accession>A0A1Y2BBH0</accession>
<organism evidence="1 2">
    <name type="scientific">Naematelia encephala</name>
    <dbReference type="NCBI Taxonomy" id="71784"/>
    <lineage>
        <taxon>Eukaryota</taxon>
        <taxon>Fungi</taxon>
        <taxon>Dikarya</taxon>
        <taxon>Basidiomycota</taxon>
        <taxon>Agaricomycotina</taxon>
        <taxon>Tremellomycetes</taxon>
        <taxon>Tremellales</taxon>
        <taxon>Naemateliaceae</taxon>
        <taxon>Naematelia</taxon>
    </lineage>
</organism>
<dbReference type="EMBL" id="MCFC01000011">
    <property type="protein sequence ID" value="ORY32094.1"/>
    <property type="molecule type" value="Genomic_DNA"/>
</dbReference>
<dbReference type="Gene3D" id="1.10.287.370">
    <property type="match status" value="1"/>
</dbReference>